<accession>A0A6C0J3P8</accession>
<keyword evidence="1" id="KW-0472">Membrane</keyword>
<organism evidence="2">
    <name type="scientific">viral metagenome</name>
    <dbReference type="NCBI Taxonomy" id="1070528"/>
    <lineage>
        <taxon>unclassified sequences</taxon>
        <taxon>metagenomes</taxon>
        <taxon>organismal metagenomes</taxon>
    </lineage>
</organism>
<feature type="transmembrane region" description="Helical" evidence="1">
    <location>
        <begin position="20"/>
        <end position="43"/>
    </location>
</feature>
<sequence length="79" mass="8821">MADIMNTLFGPLDRKYCTYFFILSIIGFVLLAVLVLSSIAVGLSKGKGFDFYFQMASVAIGYAIFYFQNRLLHTMCSGV</sequence>
<evidence type="ECO:0000313" key="2">
    <source>
        <dbReference type="EMBL" id="QHT99315.1"/>
    </source>
</evidence>
<protein>
    <recommendedName>
        <fullName evidence="3">Rod shape-determining protein RodA</fullName>
    </recommendedName>
</protein>
<feature type="transmembrane region" description="Helical" evidence="1">
    <location>
        <begin position="49"/>
        <end position="67"/>
    </location>
</feature>
<proteinExistence type="predicted"/>
<name>A0A6C0J3P8_9ZZZZ</name>
<reference evidence="2" key="1">
    <citation type="journal article" date="2020" name="Nature">
        <title>Giant virus diversity and host interactions through global metagenomics.</title>
        <authorList>
            <person name="Schulz F."/>
            <person name="Roux S."/>
            <person name="Paez-Espino D."/>
            <person name="Jungbluth S."/>
            <person name="Walsh D.A."/>
            <person name="Denef V.J."/>
            <person name="McMahon K.D."/>
            <person name="Konstantinidis K.T."/>
            <person name="Eloe-Fadrosh E.A."/>
            <person name="Kyrpides N.C."/>
            <person name="Woyke T."/>
        </authorList>
    </citation>
    <scope>NUCLEOTIDE SEQUENCE</scope>
    <source>
        <strain evidence="2">GVMAG-M-3300025699-48</strain>
    </source>
</reference>
<dbReference type="EMBL" id="MN740307">
    <property type="protein sequence ID" value="QHT99315.1"/>
    <property type="molecule type" value="Genomic_DNA"/>
</dbReference>
<dbReference type="AlphaFoldDB" id="A0A6C0J3P8"/>
<evidence type="ECO:0008006" key="3">
    <source>
        <dbReference type="Google" id="ProtNLM"/>
    </source>
</evidence>
<evidence type="ECO:0000256" key="1">
    <source>
        <dbReference type="SAM" id="Phobius"/>
    </source>
</evidence>
<keyword evidence="1" id="KW-0812">Transmembrane</keyword>
<keyword evidence="1" id="KW-1133">Transmembrane helix</keyword>